<proteinExistence type="predicted"/>
<dbReference type="Gene3D" id="3.10.10.10">
    <property type="entry name" value="HIV Type 1 Reverse Transcriptase, subunit A, domain 1"/>
    <property type="match status" value="1"/>
</dbReference>
<gene>
    <name evidence="2" type="ORF">Tco_0952796</name>
</gene>
<reference evidence="2" key="1">
    <citation type="journal article" date="2022" name="Int. J. Mol. Sci.">
        <title>Draft Genome of Tanacetum Coccineum: Genomic Comparison of Closely Related Tanacetum-Family Plants.</title>
        <authorList>
            <person name="Yamashiro T."/>
            <person name="Shiraishi A."/>
            <person name="Nakayama K."/>
            <person name="Satake H."/>
        </authorList>
    </citation>
    <scope>NUCLEOTIDE SEQUENCE</scope>
</reference>
<dbReference type="InterPro" id="IPR053134">
    <property type="entry name" value="RNA-dir_DNA_polymerase"/>
</dbReference>
<dbReference type="InterPro" id="IPR043502">
    <property type="entry name" value="DNA/RNA_pol_sf"/>
</dbReference>
<accession>A0ABQ5DY20</accession>
<comment type="caution">
    <text evidence="2">The sequence shown here is derived from an EMBL/GenBank/DDBJ whole genome shotgun (WGS) entry which is preliminary data.</text>
</comment>
<feature type="coiled-coil region" evidence="1">
    <location>
        <begin position="36"/>
        <end position="63"/>
    </location>
</feature>
<dbReference type="SUPFAM" id="SSF56672">
    <property type="entry name" value="DNA/RNA polymerases"/>
    <property type="match status" value="1"/>
</dbReference>
<evidence type="ECO:0000313" key="3">
    <source>
        <dbReference type="Proteomes" id="UP001151760"/>
    </source>
</evidence>
<sequence>MSVYLKNMGGYKHNQLKGRSYDEIQKLFDKEMKRVNSFVAMNLEQKTNENEEVEEDNEVELKIHMVIVKDDDIAFDAILLATKSPVIGIDREDLETLWKLVKTKHGDTRPDDEHERVLWGFFQIPIALEDQEKTTFTCPYGTFAYRRMPFGLCNCAGPKFSKMLDQHFSMTCKHDAKPRLIIWVLLLQRFNIKIKDKKEQKTWLLISRLENPNIWELAEEEIEDKFPDETFD</sequence>
<organism evidence="2 3">
    <name type="scientific">Tanacetum coccineum</name>
    <dbReference type="NCBI Taxonomy" id="301880"/>
    <lineage>
        <taxon>Eukaryota</taxon>
        <taxon>Viridiplantae</taxon>
        <taxon>Streptophyta</taxon>
        <taxon>Embryophyta</taxon>
        <taxon>Tracheophyta</taxon>
        <taxon>Spermatophyta</taxon>
        <taxon>Magnoliopsida</taxon>
        <taxon>eudicotyledons</taxon>
        <taxon>Gunneridae</taxon>
        <taxon>Pentapetalae</taxon>
        <taxon>asterids</taxon>
        <taxon>campanulids</taxon>
        <taxon>Asterales</taxon>
        <taxon>Asteraceae</taxon>
        <taxon>Asteroideae</taxon>
        <taxon>Anthemideae</taxon>
        <taxon>Anthemidinae</taxon>
        <taxon>Tanacetum</taxon>
    </lineage>
</organism>
<keyword evidence="1" id="KW-0175">Coiled coil</keyword>
<protein>
    <submittedName>
        <fullName evidence="2">Uncharacterized protein</fullName>
    </submittedName>
</protein>
<reference evidence="2" key="2">
    <citation type="submission" date="2022-01" db="EMBL/GenBank/DDBJ databases">
        <authorList>
            <person name="Yamashiro T."/>
            <person name="Shiraishi A."/>
            <person name="Satake H."/>
            <person name="Nakayama K."/>
        </authorList>
    </citation>
    <scope>NUCLEOTIDE SEQUENCE</scope>
</reference>
<keyword evidence="3" id="KW-1185">Reference proteome</keyword>
<evidence type="ECO:0000256" key="1">
    <source>
        <dbReference type="SAM" id="Coils"/>
    </source>
</evidence>
<evidence type="ECO:0000313" key="2">
    <source>
        <dbReference type="EMBL" id="GJT44081.1"/>
    </source>
</evidence>
<name>A0ABQ5DY20_9ASTR</name>
<dbReference type="EMBL" id="BQNB010015783">
    <property type="protein sequence ID" value="GJT44081.1"/>
    <property type="molecule type" value="Genomic_DNA"/>
</dbReference>
<dbReference type="PANTHER" id="PTHR24559:SF444">
    <property type="entry name" value="REVERSE TRANSCRIPTASE DOMAIN-CONTAINING PROTEIN"/>
    <property type="match status" value="1"/>
</dbReference>
<dbReference type="Proteomes" id="UP001151760">
    <property type="component" value="Unassembled WGS sequence"/>
</dbReference>
<dbReference type="PANTHER" id="PTHR24559">
    <property type="entry name" value="TRANSPOSON TY3-I GAG-POL POLYPROTEIN"/>
    <property type="match status" value="1"/>
</dbReference>